<comment type="caution">
    <text evidence="2">The sequence shown here is derived from an EMBL/GenBank/DDBJ whole genome shotgun (WGS) entry which is preliminary data.</text>
</comment>
<dbReference type="Proteomes" id="UP000030466">
    <property type="component" value="Unassembled WGS sequence"/>
</dbReference>
<dbReference type="EMBL" id="JSUH01000006">
    <property type="protein sequence ID" value="KHD97669.1"/>
    <property type="molecule type" value="Genomic_DNA"/>
</dbReference>
<reference evidence="2 3" key="1">
    <citation type="journal article" date="2003" name="Int. J. Syst. Evol. Microbiol.">
        <title>Kocuria polaris sp. nov., an orange-pigmented psychrophilic bacterium isolated from an Antarctic cyanobacterial mat sample.</title>
        <authorList>
            <person name="Reddy G.S."/>
            <person name="Prakash J.S."/>
            <person name="Prabahar V."/>
            <person name="Matsumoto G.I."/>
            <person name="Stackebrandt E."/>
            <person name="Shivaji S."/>
        </authorList>
    </citation>
    <scope>NUCLEOTIDE SEQUENCE [LARGE SCALE GENOMIC DNA]</scope>
    <source>
        <strain evidence="2 3">CMS 76or</strain>
    </source>
</reference>
<keyword evidence="3" id="KW-1185">Reference proteome</keyword>
<keyword evidence="1" id="KW-0812">Transmembrane</keyword>
<feature type="transmembrane region" description="Helical" evidence="1">
    <location>
        <begin position="83"/>
        <end position="101"/>
    </location>
</feature>
<gene>
    <name evidence="2" type="ORF">GY22_08120</name>
</gene>
<feature type="transmembrane region" description="Helical" evidence="1">
    <location>
        <begin position="12"/>
        <end position="33"/>
    </location>
</feature>
<evidence type="ECO:0000313" key="2">
    <source>
        <dbReference type="EMBL" id="KHD97669.1"/>
    </source>
</evidence>
<organism evidence="2 3">
    <name type="scientific">Kocuria rosea subsp. polaris</name>
    <dbReference type="NCBI Taxonomy" id="136273"/>
    <lineage>
        <taxon>Bacteria</taxon>
        <taxon>Bacillati</taxon>
        <taxon>Actinomycetota</taxon>
        <taxon>Actinomycetes</taxon>
        <taxon>Micrococcales</taxon>
        <taxon>Micrococcaceae</taxon>
        <taxon>Kocuria</taxon>
    </lineage>
</organism>
<sequence length="175" mass="19166">MSAVDNNVMKIVYTFFLGALLALFVGLGIQTFYPGPEMPEPTAGMEFVPEGGAPTEEQRAEMEENDRQWRQWQEEQQSYSRDVAVVALGASVVLLGLSLVLEKRNRVLTNGVMLGGLFTLIYAIGRSFASSETTMTFVAVSVGLAVVLVLGHRRFFQDRPPAGAPEEAHREQSGV</sequence>
<proteinExistence type="predicted"/>
<evidence type="ECO:0000256" key="1">
    <source>
        <dbReference type="SAM" id="Phobius"/>
    </source>
</evidence>
<keyword evidence="1" id="KW-1133">Transmembrane helix</keyword>
<dbReference type="AlphaFoldDB" id="A0A0A6VUX1"/>
<feature type="transmembrane region" description="Helical" evidence="1">
    <location>
        <begin position="134"/>
        <end position="151"/>
    </location>
</feature>
<evidence type="ECO:0000313" key="3">
    <source>
        <dbReference type="Proteomes" id="UP000030466"/>
    </source>
</evidence>
<accession>A0A0A6VUX1</accession>
<protein>
    <submittedName>
        <fullName evidence="2">Uncharacterized protein</fullName>
    </submittedName>
</protein>
<feature type="transmembrane region" description="Helical" evidence="1">
    <location>
        <begin position="108"/>
        <end position="128"/>
    </location>
</feature>
<name>A0A0A6VUX1_KOCRO</name>
<keyword evidence="1" id="KW-0472">Membrane</keyword>